<feature type="compositionally biased region" description="Polar residues" evidence="2">
    <location>
        <begin position="1"/>
        <end position="10"/>
    </location>
</feature>
<proteinExistence type="inferred from homology"/>
<protein>
    <submittedName>
        <fullName evidence="4">Sugar kinase of the NBD/HSP70 family, may contain an N-terminal HTH domain</fullName>
    </submittedName>
</protein>
<name>A0A239P1F8_9ACTN</name>
<dbReference type="SUPFAM" id="SSF53067">
    <property type="entry name" value="Actin-like ATPase domain"/>
    <property type="match status" value="1"/>
</dbReference>
<dbReference type="InterPro" id="IPR036390">
    <property type="entry name" value="WH_DNA-bd_sf"/>
</dbReference>
<evidence type="ECO:0000256" key="2">
    <source>
        <dbReference type="SAM" id="MobiDB-lite"/>
    </source>
</evidence>
<dbReference type="Pfam" id="PF12802">
    <property type="entry name" value="MarR_2"/>
    <property type="match status" value="1"/>
</dbReference>
<reference evidence="4 5" key="1">
    <citation type="submission" date="2017-06" db="EMBL/GenBank/DDBJ databases">
        <authorList>
            <person name="Kim H.J."/>
            <person name="Triplett B.A."/>
        </authorList>
    </citation>
    <scope>NUCLEOTIDE SEQUENCE [LARGE SCALE GENOMIC DNA]</scope>
    <source>
        <strain evidence="4 5">CGMCC 4.2132</strain>
    </source>
</reference>
<dbReference type="InterPro" id="IPR043129">
    <property type="entry name" value="ATPase_NBD"/>
</dbReference>
<dbReference type="InterPro" id="IPR000600">
    <property type="entry name" value="ROK"/>
</dbReference>
<dbReference type="GO" id="GO:0003700">
    <property type="term" value="F:DNA-binding transcription factor activity"/>
    <property type="evidence" value="ECO:0007669"/>
    <property type="project" value="InterPro"/>
</dbReference>
<keyword evidence="5" id="KW-1185">Reference proteome</keyword>
<evidence type="ECO:0000256" key="1">
    <source>
        <dbReference type="ARBA" id="ARBA00006479"/>
    </source>
</evidence>
<dbReference type="GO" id="GO:0016301">
    <property type="term" value="F:kinase activity"/>
    <property type="evidence" value="ECO:0007669"/>
    <property type="project" value="UniProtKB-KW"/>
</dbReference>
<dbReference type="PANTHER" id="PTHR18964">
    <property type="entry name" value="ROK (REPRESSOR, ORF, KINASE) FAMILY"/>
    <property type="match status" value="1"/>
</dbReference>
<accession>A0A239P1F8</accession>
<dbReference type="OrthoDB" id="5174513at2"/>
<evidence type="ECO:0000259" key="3">
    <source>
        <dbReference type="Pfam" id="PF12802"/>
    </source>
</evidence>
<dbReference type="InterPro" id="IPR036388">
    <property type="entry name" value="WH-like_DNA-bd_sf"/>
</dbReference>
<dbReference type="AlphaFoldDB" id="A0A239P1F8"/>
<dbReference type="Pfam" id="PF00480">
    <property type="entry name" value="ROK"/>
    <property type="match status" value="1"/>
</dbReference>
<keyword evidence="4" id="KW-0808">Transferase</keyword>
<gene>
    <name evidence="4" type="ORF">SAMN05216276_108027</name>
</gene>
<dbReference type="Gene3D" id="1.10.10.10">
    <property type="entry name" value="Winged helix-like DNA-binding domain superfamily/Winged helix DNA-binding domain"/>
    <property type="match status" value="1"/>
</dbReference>
<dbReference type="SUPFAM" id="SSF46785">
    <property type="entry name" value="Winged helix' DNA-binding domain"/>
    <property type="match status" value="1"/>
</dbReference>
<keyword evidence="4" id="KW-0418">Kinase</keyword>
<dbReference type="PANTHER" id="PTHR18964:SF149">
    <property type="entry name" value="BIFUNCTIONAL UDP-N-ACETYLGLUCOSAMINE 2-EPIMERASE_N-ACETYLMANNOSAMINE KINASE"/>
    <property type="match status" value="1"/>
</dbReference>
<organism evidence="4 5">
    <name type="scientific">Streptosporangium subroseum</name>
    <dbReference type="NCBI Taxonomy" id="106412"/>
    <lineage>
        <taxon>Bacteria</taxon>
        <taxon>Bacillati</taxon>
        <taxon>Actinomycetota</taxon>
        <taxon>Actinomycetes</taxon>
        <taxon>Streptosporangiales</taxon>
        <taxon>Streptosporangiaceae</taxon>
        <taxon>Streptosporangium</taxon>
    </lineage>
</organism>
<dbReference type="CDD" id="cd24076">
    <property type="entry name" value="ASKHA_ATPase_ROK_BsXylR-like"/>
    <property type="match status" value="1"/>
</dbReference>
<dbReference type="Proteomes" id="UP000198282">
    <property type="component" value="Unassembled WGS sequence"/>
</dbReference>
<comment type="similarity">
    <text evidence="1">Belongs to the ROK (NagC/XylR) family.</text>
</comment>
<evidence type="ECO:0000313" key="5">
    <source>
        <dbReference type="Proteomes" id="UP000198282"/>
    </source>
</evidence>
<dbReference type="Gene3D" id="3.30.420.40">
    <property type="match status" value="2"/>
</dbReference>
<feature type="domain" description="HTH marR-type" evidence="3">
    <location>
        <begin position="31"/>
        <end position="73"/>
    </location>
</feature>
<dbReference type="InterPro" id="IPR000835">
    <property type="entry name" value="HTH_MarR-typ"/>
</dbReference>
<sequence>MTQGEENFTRLTRGGVQPAGHSSLRRANLSLVLRHLRNHGSSSRADIAEATGLHRATVSNLMAELLDRRLVREVGIEHAGAVGRPRRAVALDGSHIGVLGLEINVDYVAVHGTDLGGRVLVERRVGFDAMGSGPNQSLRELGRVARTAIDELVLAGTRPAGIGVGVPGLVDVGHGVVALAPNLGWHDVPLASWLSIALGNLGVPVTVDNDANLAALAEYTAGVAAGTPDMVYLTGEVGVGGGIIVDGRLLRGADGFSGEVGHLPVDPGGHRCGCGRNGCWETKVGLAALVRMATPDQAYGLGAVPVLGPEERVAEIACGLAEGDPLMIAAVAEVGRWLGLGGSILVNLFNPRVIVVGGYFATLAQWLLPFAQAELEHLVVAGPAARCRFVASDLGFGAASLGAANVVINQLIDDPLAIGSAPSVRPAHSSPGPDRPLIDPDLISP</sequence>
<feature type="region of interest" description="Disordered" evidence="2">
    <location>
        <begin position="1"/>
        <end position="22"/>
    </location>
</feature>
<dbReference type="RefSeq" id="WP_089213021.1">
    <property type="nucleotide sequence ID" value="NZ_FZOD01000080.1"/>
</dbReference>
<dbReference type="EMBL" id="FZOD01000080">
    <property type="protein sequence ID" value="SNT60915.1"/>
    <property type="molecule type" value="Genomic_DNA"/>
</dbReference>
<evidence type="ECO:0000313" key="4">
    <source>
        <dbReference type="EMBL" id="SNT60915.1"/>
    </source>
</evidence>
<feature type="region of interest" description="Disordered" evidence="2">
    <location>
        <begin position="422"/>
        <end position="445"/>
    </location>
</feature>